<dbReference type="Pfam" id="PF05193">
    <property type="entry name" value="Peptidase_M16_C"/>
    <property type="match status" value="1"/>
</dbReference>
<gene>
    <name evidence="2" type="ORF">FYJ71_02645</name>
</gene>
<accession>A0A6N7X174</accession>
<dbReference type="AlphaFoldDB" id="A0A6N7X174"/>
<name>A0A6N7X174_9FIRM</name>
<feature type="domain" description="Peptidase M16 C-terminal" evidence="1">
    <location>
        <begin position="182"/>
        <end position="357"/>
    </location>
</feature>
<organism evidence="2 3">
    <name type="scientific">Peptostreptococcus porci</name>
    <dbReference type="NCBI Taxonomy" id="2652282"/>
    <lineage>
        <taxon>Bacteria</taxon>
        <taxon>Bacillati</taxon>
        <taxon>Bacillota</taxon>
        <taxon>Clostridia</taxon>
        <taxon>Peptostreptococcales</taxon>
        <taxon>Peptostreptococcaceae</taxon>
        <taxon>Peptostreptococcus</taxon>
    </lineage>
</organism>
<dbReference type="PANTHER" id="PTHR11851">
    <property type="entry name" value="METALLOPROTEASE"/>
    <property type="match status" value="1"/>
</dbReference>
<dbReference type="RefSeq" id="WP_154537246.1">
    <property type="nucleotide sequence ID" value="NZ_JAXFFP010000006.1"/>
</dbReference>
<dbReference type="InterPro" id="IPR011249">
    <property type="entry name" value="Metalloenz_LuxS/M16"/>
</dbReference>
<dbReference type="InterPro" id="IPR050361">
    <property type="entry name" value="MPP/UQCRC_Complex"/>
</dbReference>
<dbReference type="InterPro" id="IPR007863">
    <property type="entry name" value="Peptidase_M16_C"/>
</dbReference>
<reference evidence="2 3" key="1">
    <citation type="submission" date="2019-08" db="EMBL/GenBank/DDBJ databases">
        <title>In-depth cultivation of the pig gut microbiome towards novel bacterial diversity and tailored functional studies.</title>
        <authorList>
            <person name="Wylensek D."/>
            <person name="Hitch T.C.A."/>
            <person name="Clavel T."/>
        </authorList>
    </citation>
    <scope>NUCLEOTIDE SEQUENCE [LARGE SCALE GENOMIC DNA]</scope>
    <source>
        <strain evidence="2 3">WCA-SAB-591-4A-A</strain>
    </source>
</reference>
<dbReference type="NCBIfam" id="NF047422">
    <property type="entry name" value="YfmF_fam"/>
    <property type="match status" value="1"/>
</dbReference>
<dbReference type="Proteomes" id="UP000440713">
    <property type="component" value="Unassembled WGS sequence"/>
</dbReference>
<proteinExistence type="predicted"/>
<keyword evidence="3" id="KW-1185">Reference proteome</keyword>
<dbReference type="EMBL" id="VUNE01000001">
    <property type="protein sequence ID" value="MST61871.1"/>
    <property type="molecule type" value="Genomic_DNA"/>
</dbReference>
<sequence>MGKLSTYELGEGISLALIKNNKFKSNIISIYFIKNLDRDDVTQVSLLSNIMSSGCMKYKSVKEISTRMDELYGMSMTSGVYKIGEKSLSYFKFLSISDRYLEKPILNDVVEFVNDIVFNPLIIDGEINPDMLEIEKMNLVDEIQSKINDKKTYALIKCIENMCDGEPYSIERSGYIDDLDAITSKDLYDTYKSLISTSKVLVTVEGDIDIDNAKTIVEKNFNFKRANVVDINREKFDIIPKEVRYISEDLGTNQGKLVIGYRTRVDYKNFKEYYSLIVGNSIFGGGPHSKLFNNVREKESICYYVSSSIEKSKGLMIVNSGIDVDNYEKALVLIDREFESVCKGEFTDMEMDNAKKSIVNSLKSSCDSISGESEFFCNQFISQTNLDLDEIIYFVENTSREDIVNVMNKIRKDTVYFLK</sequence>
<evidence type="ECO:0000313" key="2">
    <source>
        <dbReference type="EMBL" id="MST61871.1"/>
    </source>
</evidence>
<comment type="caution">
    <text evidence="2">The sequence shown here is derived from an EMBL/GenBank/DDBJ whole genome shotgun (WGS) entry which is preliminary data.</text>
</comment>
<evidence type="ECO:0000313" key="3">
    <source>
        <dbReference type="Proteomes" id="UP000440713"/>
    </source>
</evidence>
<evidence type="ECO:0000259" key="1">
    <source>
        <dbReference type="Pfam" id="PF05193"/>
    </source>
</evidence>
<dbReference type="SUPFAM" id="SSF63411">
    <property type="entry name" value="LuxS/MPP-like metallohydrolase"/>
    <property type="match status" value="2"/>
</dbReference>
<dbReference type="Gene3D" id="3.30.830.10">
    <property type="entry name" value="Metalloenzyme, LuxS/M16 peptidase-like"/>
    <property type="match status" value="2"/>
</dbReference>
<dbReference type="GO" id="GO:0046872">
    <property type="term" value="F:metal ion binding"/>
    <property type="evidence" value="ECO:0007669"/>
    <property type="project" value="InterPro"/>
</dbReference>
<protein>
    <submittedName>
        <fullName evidence="2">Insulinase family protein</fullName>
    </submittedName>
</protein>
<dbReference type="PANTHER" id="PTHR11851:SF186">
    <property type="entry name" value="INACTIVE METALLOPROTEASE YMFF-RELATED"/>
    <property type="match status" value="1"/>
</dbReference>